<reference evidence="2 3" key="1">
    <citation type="journal article" name="Sci. Rep.">
        <title>Genome-scale phylogenetic analyses confirm Olpidium as the closest living zoosporic fungus to the non-flagellated, terrestrial fungi.</title>
        <authorList>
            <person name="Chang Y."/>
            <person name="Rochon D."/>
            <person name="Sekimoto S."/>
            <person name="Wang Y."/>
            <person name="Chovatia M."/>
            <person name="Sandor L."/>
            <person name="Salamov A."/>
            <person name="Grigoriev I.V."/>
            <person name="Stajich J.E."/>
            <person name="Spatafora J.W."/>
        </authorList>
    </citation>
    <scope>NUCLEOTIDE SEQUENCE [LARGE SCALE GENOMIC DNA]</scope>
    <source>
        <strain evidence="2">S191</strain>
    </source>
</reference>
<gene>
    <name evidence="2" type="ORF">BJ554DRAFT_3584</name>
</gene>
<feature type="domain" description="Integrase catalytic" evidence="1">
    <location>
        <begin position="1"/>
        <end position="118"/>
    </location>
</feature>
<sequence length="222" mass="25098">MTRAPQPRGGSEKETSDTRGLPVRIVADCGRAWTSNFWTAFCKTLASSYSLPQPATNRTEGQAGRAIGVVKTMVATYYRLQEAPTGWLRRQYSRFLHNSRRPARSRVSQPHMLQIPGGSVGGSAHLLQRFPAFCPSNRSSRARVPEYRRRRTSPPQICRHCNALVRIQSRYGSSLFAQSKALAEQILQRLAVSRRKSGRRWSSFSTVTAARYCRSREIVRRA</sequence>
<evidence type="ECO:0000313" key="3">
    <source>
        <dbReference type="Proteomes" id="UP000673691"/>
    </source>
</evidence>
<dbReference type="Gene3D" id="3.30.420.10">
    <property type="entry name" value="Ribonuclease H-like superfamily/Ribonuclease H"/>
    <property type="match status" value="1"/>
</dbReference>
<dbReference type="AlphaFoldDB" id="A0A8H8DFQ2"/>
<evidence type="ECO:0000259" key="1">
    <source>
        <dbReference type="PROSITE" id="PS50994"/>
    </source>
</evidence>
<name>A0A8H8DFQ2_9FUNG</name>
<dbReference type="GO" id="GO:0005634">
    <property type="term" value="C:nucleus"/>
    <property type="evidence" value="ECO:0007669"/>
    <property type="project" value="UniProtKB-ARBA"/>
</dbReference>
<dbReference type="Proteomes" id="UP000673691">
    <property type="component" value="Unassembled WGS sequence"/>
</dbReference>
<evidence type="ECO:0000313" key="2">
    <source>
        <dbReference type="EMBL" id="KAG5456623.1"/>
    </source>
</evidence>
<dbReference type="InterPro" id="IPR012337">
    <property type="entry name" value="RNaseH-like_sf"/>
</dbReference>
<dbReference type="GO" id="GO:0015074">
    <property type="term" value="P:DNA integration"/>
    <property type="evidence" value="ECO:0007669"/>
    <property type="project" value="InterPro"/>
</dbReference>
<protein>
    <recommendedName>
        <fullName evidence="1">Integrase catalytic domain-containing protein</fullName>
    </recommendedName>
</protein>
<dbReference type="InterPro" id="IPR001584">
    <property type="entry name" value="Integrase_cat-core"/>
</dbReference>
<dbReference type="PROSITE" id="PS50994">
    <property type="entry name" value="INTEGRASE"/>
    <property type="match status" value="1"/>
</dbReference>
<dbReference type="InterPro" id="IPR036397">
    <property type="entry name" value="RNaseH_sf"/>
</dbReference>
<accession>A0A8H8DFQ2</accession>
<dbReference type="SUPFAM" id="SSF53098">
    <property type="entry name" value="Ribonuclease H-like"/>
    <property type="match status" value="1"/>
</dbReference>
<dbReference type="OrthoDB" id="2273864at2759"/>
<dbReference type="EMBL" id="JAEFCI010011436">
    <property type="protein sequence ID" value="KAG5456623.1"/>
    <property type="molecule type" value="Genomic_DNA"/>
</dbReference>
<organism evidence="2 3">
    <name type="scientific">Olpidium bornovanus</name>
    <dbReference type="NCBI Taxonomy" id="278681"/>
    <lineage>
        <taxon>Eukaryota</taxon>
        <taxon>Fungi</taxon>
        <taxon>Fungi incertae sedis</taxon>
        <taxon>Olpidiomycota</taxon>
        <taxon>Olpidiomycotina</taxon>
        <taxon>Olpidiomycetes</taxon>
        <taxon>Olpidiales</taxon>
        <taxon>Olpidiaceae</taxon>
        <taxon>Olpidium</taxon>
    </lineage>
</organism>
<comment type="caution">
    <text evidence="2">The sequence shown here is derived from an EMBL/GenBank/DDBJ whole genome shotgun (WGS) entry which is preliminary data.</text>
</comment>
<dbReference type="GO" id="GO:0003676">
    <property type="term" value="F:nucleic acid binding"/>
    <property type="evidence" value="ECO:0007669"/>
    <property type="project" value="InterPro"/>
</dbReference>
<keyword evidence="3" id="KW-1185">Reference proteome</keyword>
<proteinExistence type="predicted"/>